<gene>
    <name evidence="2" type="ORF">PM001_LOCUS32135</name>
</gene>
<comment type="caution">
    <text evidence="2">The sequence shown here is derived from an EMBL/GenBank/DDBJ whole genome shotgun (WGS) entry which is preliminary data.</text>
</comment>
<sequence>MSLRSQRETTPLCDSASESEGRDSYIHSGVESNEGEDMHAKEYVGEILKEFAMVNRRLKGNTDSDEDDNDDETIAYIAEQSSILVAPILADYFCHPSRTFPTLEAGQASLRGKAHLKGFAIKKKYEKNADKQEGERSQRTRKEFQKRLYLQCVCAGRRLAMHP</sequence>
<dbReference type="EMBL" id="CAKLBY020000378">
    <property type="protein sequence ID" value="CAK7946985.1"/>
    <property type="molecule type" value="Genomic_DNA"/>
</dbReference>
<proteinExistence type="predicted"/>
<protein>
    <submittedName>
        <fullName evidence="2">Uncharacterized protein</fullName>
    </submittedName>
</protein>
<dbReference type="AlphaFoldDB" id="A0AAV1VKW8"/>
<evidence type="ECO:0000256" key="1">
    <source>
        <dbReference type="SAM" id="MobiDB-lite"/>
    </source>
</evidence>
<feature type="region of interest" description="Disordered" evidence="1">
    <location>
        <begin position="1"/>
        <end position="38"/>
    </location>
</feature>
<reference evidence="2" key="1">
    <citation type="submission" date="2024-01" db="EMBL/GenBank/DDBJ databases">
        <authorList>
            <person name="Webb A."/>
        </authorList>
    </citation>
    <scope>NUCLEOTIDE SEQUENCE</scope>
    <source>
        <strain evidence="2">Pm1</strain>
    </source>
</reference>
<evidence type="ECO:0000313" key="3">
    <source>
        <dbReference type="Proteomes" id="UP001162060"/>
    </source>
</evidence>
<accession>A0AAV1VKW8</accession>
<evidence type="ECO:0000313" key="2">
    <source>
        <dbReference type="EMBL" id="CAK7946985.1"/>
    </source>
</evidence>
<name>A0AAV1VKW8_9STRA</name>
<organism evidence="2 3">
    <name type="scientific">Peronospora matthiolae</name>
    <dbReference type="NCBI Taxonomy" id="2874970"/>
    <lineage>
        <taxon>Eukaryota</taxon>
        <taxon>Sar</taxon>
        <taxon>Stramenopiles</taxon>
        <taxon>Oomycota</taxon>
        <taxon>Peronosporomycetes</taxon>
        <taxon>Peronosporales</taxon>
        <taxon>Peronosporaceae</taxon>
        <taxon>Peronospora</taxon>
    </lineage>
</organism>
<dbReference type="Proteomes" id="UP001162060">
    <property type="component" value="Unassembled WGS sequence"/>
</dbReference>